<dbReference type="RefSeq" id="WP_165928206.1">
    <property type="nucleotide sequence ID" value="NZ_SMBH01000008.1"/>
</dbReference>
<organism evidence="1 2">
    <name type="scientific">Rhizobium sullae</name>
    <name type="common">Rhizobium hedysari</name>
    <dbReference type="NCBI Taxonomy" id="50338"/>
    <lineage>
        <taxon>Bacteria</taxon>
        <taxon>Pseudomonadati</taxon>
        <taxon>Pseudomonadota</taxon>
        <taxon>Alphaproteobacteria</taxon>
        <taxon>Hyphomicrobiales</taxon>
        <taxon>Rhizobiaceae</taxon>
        <taxon>Rhizobium/Agrobacterium group</taxon>
        <taxon>Rhizobium</taxon>
    </lineage>
</organism>
<sequence>MRENWLSDRVFKSYENSAIRIGWWIRRNRLHEGDWRIGRGDRDCLRRCLASSRISFAAAAAAPNTCHVPCPCSVLPGGGFVVEVHVSLFDFAGINTFTPFGTLPFSISLFI</sequence>
<dbReference type="AlphaFoldDB" id="A0A4R3Q3A7"/>
<accession>A0A4R3Q3A7</accession>
<proteinExistence type="predicted"/>
<dbReference type="EMBL" id="SMBH01000008">
    <property type="protein sequence ID" value="TCU14777.1"/>
    <property type="molecule type" value="Genomic_DNA"/>
</dbReference>
<evidence type="ECO:0000313" key="1">
    <source>
        <dbReference type="EMBL" id="TCU14777.1"/>
    </source>
</evidence>
<gene>
    <name evidence="1" type="ORF">EV132_108147</name>
</gene>
<comment type="caution">
    <text evidence="1">The sequence shown here is derived from an EMBL/GenBank/DDBJ whole genome shotgun (WGS) entry which is preliminary data.</text>
</comment>
<protein>
    <submittedName>
        <fullName evidence="1">Uncharacterized protein</fullName>
    </submittedName>
</protein>
<evidence type="ECO:0000313" key="2">
    <source>
        <dbReference type="Proteomes" id="UP000294576"/>
    </source>
</evidence>
<dbReference type="Proteomes" id="UP000294576">
    <property type="component" value="Unassembled WGS sequence"/>
</dbReference>
<name>A0A4R3Q3A7_RHISU</name>
<reference evidence="1 2" key="1">
    <citation type="submission" date="2019-03" db="EMBL/GenBank/DDBJ databases">
        <title>Genomic Encyclopedia of Type Strains, Phase IV (KMG-V): Genome sequencing to study the core and pangenomes of soil and plant-associated prokaryotes.</title>
        <authorList>
            <person name="Whitman W."/>
        </authorList>
    </citation>
    <scope>NUCLEOTIDE SEQUENCE [LARGE SCALE GENOMIC DNA]</scope>
    <source>
        <strain evidence="1 2">Hc14</strain>
    </source>
</reference>